<dbReference type="GO" id="GO:0003700">
    <property type="term" value="F:DNA-binding transcription factor activity"/>
    <property type="evidence" value="ECO:0007669"/>
    <property type="project" value="TreeGrafter"/>
</dbReference>
<evidence type="ECO:0000259" key="6">
    <source>
        <dbReference type="PROSITE" id="PS50977"/>
    </source>
</evidence>
<dbReference type="EMBL" id="LT629739">
    <property type="protein sequence ID" value="SDS11693.1"/>
    <property type="molecule type" value="Genomic_DNA"/>
</dbReference>
<dbReference type="STRING" id="629680.SAMN04489751_1265"/>
<evidence type="ECO:0000256" key="1">
    <source>
        <dbReference type="ARBA" id="ARBA00023015"/>
    </source>
</evidence>
<evidence type="ECO:0000256" key="5">
    <source>
        <dbReference type="SAM" id="MobiDB-lite"/>
    </source>
</evidence>
<keyword evidence="8" id="KW-1185">Reference proteome</keyword>
<name>A0A1H1PKN1_BRESA</name>
<feature type="compositionally biased region" description="Basic and acidic residues" evidence="5">
    <location>
        <begin position="190"/>
        <end position="208"/>
    </location>
</feature>
<feature type="region of interest" description="Disordered" evidence="5">
    <location>
        <begin position="189"/>
        <end position="208"/>
    </location>
</feature>
<evidence type="ECO:0000256" key="3">
    <source>
        <dbReference type="ARBA" id="ARBA00023163"/>
    </source>
</evidence>
<keyword evidence="2 4" id="KW-0238">DNA-binding</keyword>
<dbReference type="Gene3D" id="1.10.357.10">
    <property type="entry name" value="Tetracycline Repressor, domain 2"/>
    <property type="match status" value="1"/>
</dbReference>
<keyword evidence="1" id="KW-0805">Transcription regulation</keyword>
<sequence>MSDEIAATDDQGFADDEHTDLTSRARIRNAALHQFAVNGFAGTPLRAIASEAGVAIGLIGHYFGSKEGAQDAVEQWIVGLFAAALDRADARSGDSVADVTARDDTVAQMLNDNPLVVDYLRRQIVELPSNGTLISRLASLTLESIDTMRRSGHASANRDRVEQVVTAMVRQLGRHFMQPLVDQIVDSFPADERPTKHPELRVEVKSAQ</sequence>
<organism evidence="7 8">
    <name type="scientific">Brevibacterium sandarakinum</name>
    <dbReference type="NCBI Taxonomy" id="629680"/>
    <lineage>
        <taxon>Bacteria</taxon>
        <taxon>Bacillati</taxon>
        <taxon>Actinomycetota</taxon>
        <taxon>Actinomycetes</taxon>
        <taxon>Micrococcales</taxon>
        <taxon>Brevibacteriaceae</taxon>
        <taxon>Brevibacterium</taxon>
    </lineage>
</organism>
<feature type="DNA-binding region" description="H-T-H motif" evidence="4">
    <location>
        <begin position="44"/>
        <end position="63"/>
    </location>
</feature>
<dbReference type="PANTHER" id="PTHR30055:SF234">
    <property type="entry name" value="HTH-TYPE TRANSCRIPTIONAL REGULATOR BETI"/>
    <property type="match status" value="1"/>
</dbReference>
<dbReference type="PROSITE" id="PS50977">
    <property type="entry name" value="HTH_TETR_2"/>
    <property type="match status" value="1"/>
</dbReference>
<accession>A0A1H1PKN1</accession>
<feature type="domain" description="HTH tetR-type" evidence="6">
    <location>
        <begin position="21"/>
        <end position="81"/>
    </location>
</feature>
<dbReference type="AlphaFoldDB" id="A0A1H1PKN1"/>
<dbReference type="GO" id="GO:0000976">
    <property type="term" value="F:transcription cis-regulatory region binding"/>
    <property type="evidence" value="ECO:0007669"/>
    <property type="project" value="TreeGrafter"/>
</dbReference>
<evidence type="ECO:0000256" key="2">
    <source>
        <dbReference type="ARBA" id="ARBA00023125"/>
    </source>
</evidence>
<evidence type="ECO:0000313" key="8">
    <source>
        <dbReference type="Proteomes" id="UP000199700"/>
    </source>
</evidence>
<dbReference type="Proteomes" id="UP000199700">
    <property type="component" value="Chromosome"/>
</dbReference>
<proteinExistence type="predicted"/>
<dbReference type="InterPro" id="IPR001647">
    <property type="entry name" value="HTH_TetR"/>
</dbReference>
<dbReference type="RefSeq" id="WP_231939056.1">
    <property type="nucleotide sequence ID" value="NZ_LT629739.1"/>
</dbReference>
<dbReference type="SUPFAM" id="SSF46689">
    <property type="entry name" value="Homeodomain-like"/>
    <property type="match status" value="1"/>
</dbReference>
<dbReference type="InterPro" id="IPR050109">
    <property type="entry name" value="HTH-type_TetR-like_transc_reg"/>
</dbReference>
<reference evidence="7" key="1">
    <citation type="submission" date="2016-10" db="EMBL/GenBank/DDBJ databases">
        <authorList>
            <person name="Varghese N."/>
            <person name="Submissions S."/>
        </authorList>
    </citation>
    <scope>NUCLEOTIDE SEQUENCE [LARGE SCALE GENOMIC DNA]</scope>
    <source>
        <strain evidence="7">DSM 22082</strain>
    </source>
</reference>
<gene>
    <name evidence="7" type="ORF">SAMN04489751_1265</name>
</gene>
<keyword evidence="3" id="KW-0804">Transcription</keyword>
<evidence type="ECO:0000256" key="4">
    <source>
        <dbReference type="PROSITE-ProRule" id="PRU00335"/>
    </source>
</evidence>
<dbReference type="Pfam" id="PF00440">
    <property type="entry name" value="TetR_N"/>
    <property type="match status" value="1"/>
</dbReference>
<evidence type="ECO:0000313" key="7">
    <source>
        <dbReference type="EMBL" id="SDS11693.1"/>
    </source>
</evidence>
<dbReference type="PANTHER" id="PTHR30055">
    <property type="entry name" value="HTH-TYPE TRANSCRIPTIONAL REGULATOR RUTR"/>
    <property type="match status" value="1"/>
</dbReference>
<protein>
    <submittedName>
        <fullName evidence="7">DNA-binding transcriptional regulator, AcrR family</fullName>
    </submittedName>
</protein>
<dbReference type="InterPro" id="IPR009057">
    <property type="entry name" value="Homeodomain-like_sf"/>
</dbReference>